<dbReference type="PANTHER" id="PTHR34454:SF2">
    <property type="entry name" value="PROTEIN TUNICAMYCIN INDUCED 1"/>
    <property type="match status" value="1"/>
</dbReference>
<protein>
    <recommendedName>
        <fullName evidence="5">Tunicamycin induced 1</fullName>
    </recommendedName>
</protein>
<reference evidence="3" key="1">
    <citation type="submission" date="2023-03" db="EMBL/GenBank/DDBJ databases">
        <title>Chromosome-scale reference genome and RAD-based genetic map of yellow starthistle (Centaurea solstitialis) reveal putative structural variation and QTLs associated with invader traits.</title>
        <authorList>
            <person name="Reatini B."/>
            <person name="Cang F.A."/>
            <person name="Jiang Q."/>
            <person name="Mckibben M.T.W."/>
            <person name="Barker M.S."/>
            <person name="Rieseberg L.H."/>
            <person name="Dlugosch K.M."/>
        </authorList>
    </citation>
    <scope>NUCLEOTIDE SEQUENCE</scope>
    <source>
        <strain evidence="3">CAN-66</strain>
        <tissue evidence="3">Leaf</tissue>
    </source>
</reference>
<dbReference type="PANTHER" id="PTHR34454">
    <property type="entry name" value="TUNICAMYCIN INDUCED PROTEIN"/>
    <property type="match status" value="1"/>
</dbReference>
<evidence type="ECO:0000313" key="3">
    <source>
        <dbReference type="EMBL" id="KAJ9552162.1"/>
    </source>
</evidence>
<evidence type="ECO:0008006" key="5">
    <source>
        <dbReference type="Google" id="ProtNLM"/>
    </source>
</evidence>
<name>A0AA38TIN3_9ASTR</name>
<dbReference type="InterPro" id="IPR053283">
    <property type="entry name" value="TUNICAMYCIN_INDUCED_1"/>
</dbReference>
<keyword evidence="2" id="KW-0732">Signal</keyword>
<dbReference type="Proteomes" id="UP001172457">
    <property type="component" value="Chromosome 4"/>
</dbReference>
<feature type="signal peptide" evidence="2">
    <location>
        <begin position="1"/>
        <end position="26"/>
    </location>
</feature>
<comment type="caution">
    <text evidence="3">The sequence shown here is derived from an EMBL/GenBank/DDBJ whole genome shotgun (WGS) entry which is preliminary data.</text>
</comment>
<evidence type="ECO:0000256" key="1">
    <source>
        <dbReference type="SAM" id="MobiDB-lite"/>
    </source>
</evidence>
<dbReference type="AlphaFoldDB" id="A0AA38TIN3"/>
<proteinExistence type="predicted"/>
<accession>A0AA38TIN3</accession>
<gene>
    <name evidence="3" type="ORF">OSB04_016207</name>
</gene>
<evidence type="ECO:0000256" key="2">
    <source>
        <dbReference type="SAM" id="SignalP"/>
    </source>
</evidence>
<dbReference type="EMBL" id="JARYMX010000004">
    <property type="protein sequence ID" value="KAJ9552162.1"/>
    <property type="molecule type" value="Genomic_DNA"/>
</dbReference>
<organism evidence="3 4">
    <name type="scientific">Centaurea solstitialis</name>
    <name type="common">yellow star-thistle</name>
    <dbReference type="NCBI Taxonomy" id="347529"/>
    <lineage>
        <taxon>Eukaryota</taxon>
        <taxon>Viridiplantae</taxon>
        <taxon>Streptophyta</taxon>
        <taxon>Embryophyta</taxon>
        <taxon>Tracheophyta</taxon>
        <taxon>Spermatophyta</taxon>
        <taxon>Magnoliopsida</taxon>
        <taxon>eudicotyledons</taxon>
        <taxon>Gunneridae</taxon>
        <taxon>Pentapetalae</taxon>
        <taxon>asterids</taxon>
        <taxon>campanulids</taxon>
        <taxon>Asterales</taxon>
        <taxon>Asteraceae</taxon>
        <taxon>Carduoideae</taxon>
        <taxon>Cardueae</taxon>
        <taxon>Centaureinae</taxon>
        <taxon>Centaurea</taxon>
    </lineage>
</organism>
<sequence length="437" mass="48171">MAVRVLNFAGYLLFYSLIIQFSGSEASISKPDVNHHPKAISDLQKVIVDILGFQSNDIKISGFDLRDALIRRSTVYELYLEIDNKVIPLKLLDDVKRWEPADLRMFQVEDHQKRNASNQNGLVAKKKKKKGSQGSPALPPFQLAGPMELWIQDAKDMRLSLPDHVDAGELRKVILADGAVVTVKGAKSVSLLRPIELDLPFNTTTQNRFASSILTLADRLHHASRARTQLLSLRIAGPTSLTSPKSSPSSNKLHLKRLAPGLVELSSALTSNSTNAISSIDLRGELKCPAVHTHGHGHDRLWPLVSLNGSNPQLIGLERLLSSVLGSKAKEDGFFRLLRADVSAQTFIKIGFTVEKSSGNGPEWAGYPKWRTKPEITRMHFEVLAKINGEKIVPVRIMQVDPVRVKDTMATNLIIGNITSSSSSMISTMTSPKLFTL</sequence>
<feature type="chain" id="PRO_5041390580" description="Tunicamycin induced 1" evidence="2">
    <location>
        <begin position="27"/>
        <end position="437"/>
    </location>
</feature>
<feature type="region of interest" description="Disordered" evidence="1">
    <location>
        <begin position="113"/>
        <end position="140"/>
    </location>
</feature>
<evidence type="ECO:0000313" key="4">
    <source>
        <dbReference type="Proteomes" id="UP001172457"/>
    </source>
</evidence>
<keyword evidence="4" id="KW-1185">Reference proteome</keyword>